<proteinExistence type="inferred from homology"/>
<dbReference type="PANTHER" id="PTHR30365:SF14">
    <property type="entry name" value="CYTOCHROME BD MENAQUINOL OXIDASE SUBUNIT I-RELATED"/>
    <property type="match status" value="1"/>
</dbReference>
<evidence type="ECO:0000256" key="2">
    <source>
        <dbReference type="ARBA" id="ARBA00009819"/>
    </source>
</evidence>
<keyword evidence="15" id="KW-1185">Reference proteome</keyword>
<comment type="caution">
    <text evidence="14">The sequence shown here is derived from an EMBL/GenBank/DDBJ whole genome shotgun (WGS) entry which is preliminary data.</text>
</comment>
<evidence type="ECO:0000313" key="15">
    <source>
        <dbReference type="Proteomes" id="UP000599009"/>
    </source>
</evidence>
<protein>
    <submittedName>
        <fullName evidence="14">Cytochrome ubiquinol oxidase subunit I</fullName>
    </submittedName>
</protein>
<feature type="region of interest" description="Disordered" evidence="13">
    <location>
        <begin position="1"/>
        <end position="21"/>
    </location>
</feature>
<dbReference type="Proteomes" id="UP000599009">
    <property type="component" value="Unassembled WGS sequence"/>
</dbReference>
<feature type="transmembrane region" description="Helical" evidence="12">
    <location>
        <begin position="127"/>
        <end position="150"/>
    </location>
</feature>
<feature type="compositionally biased region" description="Basic and acidic residues" evidence="13">
    <location>
        <begin position="492"/>
        <end position="502"/>
    </location>
</feature>
<keyword evidence="6 12" id="KW-0812">Transmembrane</keyword>
<feature type="transmembrane region" description="Helical" evidence="12">
    <location>
        <begin position="434"/>
        <end position="462"/>
    </location>
</feature>
<name>A0ABQ2E666_9GAMM</name>
<gene>
    <name evidence="14" type="ORF">GCM10011394_02020</name>
</gene>
<feature type="region of interest" description="Disordered" evidence="13">
    <location>
        <begin position="471"/>
        <end position="502"/>
    </location>
</feature>
<keyword evidence="3 12" id="KW-0813">Transport</keyword>
<evidence type="ECO:0000256" key="8">
    <source>
        <dbReference type="ARBA" id="ARBA00022982"/>
    </source>
</evidence>
<reference evidence="15" key="1">
    <citation type="journal article" date="2019" name="Int. J. Syst. Evol. Microbiol.">
        <title>The Global Catalogue of Microorganisms (GCM) 10K type strain sequencing project: providing services to taxonomists for standard genome sequencing and annotation.</title>
        <authorList>
            <consortium name="The Broad Institute Genomics Platform"/>
            <consortium name="The Broad Institute Genome Sequencing Center for Infectious Disease"/>
            <person name="Wu L."/>
            <person name="Ma J."/>
        </authorList>
    </citation>
    <scope>NUCLEOTIDE SEQUENCE [LARGE SCALE GENOMIC DNA]</scope>
    <source>
        <strain evidence="15">CGMCC 1.8985</strain>
    </source>
</reference>
<keyword evidence="5 12" id="KW-0349">Heme</keyword>
<evidence type="ECO:0000256" key="7">
    <source>
        <dbReference type="ARBA" id="ARBA00022723"/>
    </source>
</evidence>
<evidence type="ECO:0000256" key="4">
    <source>
        <dbReference type="ARBA" id="ARBA00022475"/>
    </source>
</evidence>
<keyword evidence="4 12" id="KW-1003">Cell membrane</keyword>
<dbReference type="InterPro" id="IPR002585">
    <property type="entry name" value="Cyt-d_ubiquinol_oxidase_su_1"/>
</dbReference>
<feature type="transmembrane region" description="Helical" evidence="12">
    <location>
        <begin position="157"/>
        <end position="178"/>
    </location>
</feature>
<feature type="transmembrane region" description="Helical" evidence="12">
    <location>
        <begin position="86"/>
        <end position="107"/>
    </location>
</feature>
<dbReference type="PANTHER" id="PTHR30365">
    <property type="entry name" value="CYTOCHROME D UBIQUINOL OXIDASE"/>
    <property type="match status" value="1"/>
</dbReference>
<evidence type="ECO:0000256" key="9">
    <source>
        <dbReference type="ARBA" id="ARBA00022989"/>
    </source>
</evidence>
<dbReference type="EMBL" id="BMME01000001">
    <property type="protein sequence ID" value="GGJ96748.1"/>
    <property type="molecule type" value="Genomic_DNA"/>
</dbReference>
<evidence type="ECO:0000256" key="3">
    <source>
        <dbReference type="ARBA" id="ARBA00022448"/>
    </source>
</evidence>
<feature type="transmembrane region" description="Helical" evidence="12">
    <location>
        <begin position="42"/>
        <end position="65"/>
    </location>
</feature>
<feature type="transmembrane region" description="Helical" evidence="12">
    <location>
        <begin position="249"/>
        <end position="267"/>
    </location>
</feature>
<evidence type="ECO:0000256" key="11">
    <source>
        <dbReference type="ARBA" id="ARBA00023136"/>
    </source>
</evidence>
<comment type="subcellular location">
    <subcellularLocation>
        <location evidence="12">Cell inner membrane</location>
    </subcellularLocation>
    <subcellularLocation>
        <location evidence="1">Cell membrane</location>
        <topology evidence="1">Multi-pass membrane protein</topology>
    </subcellularLocation>
</comment>
<keyword evidence="11 12" id="KW-0472">Membrane</keyword>
<evidence type="ECO:0000256" key="1">
    <source>
        <dbReference type="ARBA" id="ARBA00004651"/>
    </source>
</evidence>
<comment type="similarity">
    <text evidence="2 12">Belongs to the cytochrome ubiquinol oxidase subunit 1 family.</text>
</comment>
<dbReference type="Pfam" id="PF01654">
    <property type="entry name" value="Cyt_bd_oxida_I"/>
    <property type="match status" value="1"/>
</dbReference>
<feature type="transmembrane region" description="Helical" evidence="12">
    <location>
        <begin position="214"/>
        <end position="237"/>
    </location>
</feature>
<evidence type="ECO:0000256" key="13">
    <source>
        <dbReference type="SAM" id="MobiDB-lite"/>
    </source>
</evidence>
<keyword evidence="10 12" id="KW-0408">Iron</keyword>
<keyword evidence="7 12" id="KW-0479">Metal-binding</keyword>
<evidence type="ECO:0000256" key="5">
    <source>
        <dbReference type="ARBA" id="ARBA00022617"/>
    </source>
</evidence>
<evidence type="ECO:0000256" key="10">
    <source>
        <dbReference type="ARBA" id="ARBA00023004"/>
    </source>
</evidence>
<sequence length="502" mass="55508">MAVFTPPEQAGTRRGAQWPARRPVNAAENGVDALDALLLSRIQFGFVITFHILFPAFTIGLAHWLAFLEWRWLRTRDTLWRDLYFFWLRIFAISFGMGVVSGIVMSFQFGTNWAVLSERAGAILGPLLAYEVLTAFFLEASFLGVMLFGWNRVSPKLHLFSTCMVALGTLFSTFWILAANSWMQTPQGHEIIDGMFHPVDWWAIIFSPSFPYRLAHMVLAAFITTCMVIGGVSAWYLRRGVHIDGGRRMLKLAVAFAAIALPLQVLVGDLHGLNVGEHQPVKLAAMEAHWEQGEPGAGVPLVLFAWPDEAAESNRYELAIPRLGSLILTHSWDGEIEPLTAVPASERPPVAPVFWGFRIMVGLGVAMLLLALASAWAWWRGWLFESKWLLNGWRLLSPAGFVALVAGWYVVEIGRQPYVVYGLLRTSEAVSPNITAAAVMTSLITYAVAYAVIFGAGIWYLLGLVRKGPQRHEDAPGTEGGDKTPARPLSVGDRDDAQTEGA</sequence>
<evidence type="ECO:0000256" key="6">
    <source>
        <dbReference type="ARBA" id="ARBA00022692"/>
    </source>
</evidence>
<feature type="compositionally biased region" description="Basic and acidic residues" evidence="13">
    <location>
        <begin position="471"/>
        <end position="485"/>
    </location>
</feature>
<keyword evidence="8 12" id="KW-0249">Electron transport</keyword>
<evidence type="ECO:0000313" key="14">
    <source>
        <dbReference type="EMBL" id="GGJ96748.1"/>
    </source>
</evidence>
<dbReference type="PIRSF" id="PIRSF006446">
    <property type="entry name" value="Cyt_quinol_oxidase_1"/>
    <property type="match status" value="1"/>
</dbReference>
<keyword evidence="9 12" id="KW-1133">Transmembrane helix</keyword>
<feature type="transmembrane region" description="Helical" evidence="12">
    <location>
        <begin position="355"/>
        <end position="379"/>
    </location>
</feature>
<evidence type="ECO:0000256" key="12">
    <source>
        <dbReference type="PIRNR" id="PIRNR006446"/>
    </source>
</evidence>
<accession>A0ABQ2E666</accession>
<feature type="transmembrane region" description="Helical" evidence="12">
    <location>
        <begin position="391"/>
        <end position="411"/>
    </location>
</feature>
<organism evidence="14 15">
    <name type="scientific">Luteimonas terricola</name>
    <dbReference type="NCBI Taxonomy" id="645597"/>
    <lineage>
        <taxon>Bacteria</taxon>
        <taxon>Pseudomonadati</taxon>
        <taxon>Pseudomonadota</taxon>
        <taxon>Gammaproteobacteria</taxon>
        <taxon>Lysobacterales</taxon>
        <taxon>Lysobacteraceae</taxon>
        <taxon>Luteimonas</taxon>
    </lineage>
</organism>